<dbReference type="PANTHER" id="PTHR45586">
    <property type="entry name" value="TPR REPEAT-CONTAINING PROTEIN PA4667"/>
    <property type="match status" value="1"/>
</dbReference>
<dbReference type="AlphaFoldDB" id="K4KII6"/>
<dbReference type="Gene3D" id="1.25.40.10">
    <property type="entry name" value="Tetratricopeptide repeat domain"/>
    <property type="match status" value="6"/>
</dbReference>
<evidence type="ECO:0000256" key="4">
    <source>
        <dbReference type="SAM" id="SignalP"/>
    </source>
</evidence>
<dbReference type="InterPro" id="IPR019734">
    <property type="entry name" value="TPR_rpt"/>
</dbReference>
<dbReference type="PROSITE" id="PS50005">
    <property type="entry name" value="TPR"/>
    <property type="match status" value="1"/>
</dbReference>
<feature type="signal peptide" evidence="4">
    <location>
        <begin position="1"/>
        <end position="23"/>
    </location>
</feature>
<dbReference type="InterPro" id="IPR011990">
    <property type="entry name" value="TPR-like_helical_dom_sf"/>
</dbReference>
<keyword evidence="2 3" id="KW-0802">TPR repeat</keyword>
<dbReference type="RefSeq" id="WP_015047129.1">
    <property type="nucleotide sequence ID" value="NC_018868.3"/>
</dbReference>
<dbReference type="eggNOG" id="COG3063">
    <property type="taxonomic scope" value="Bacteria"/>
</dbReference>
<dbReference type="KEGG" id="saga:M5M_08885"/>
<dbReference type="InterPro" id="IPR051012">
    <property type="entry name" value="CellSynth/LPSAsmb/PSIAsmb"/>
</dbReference>
<reference evidence="5 6" key="1">
    <citation type="journal article" date="2013" name="Genome Announc.">
        <title>Complete genome sequence of Simiduia agarivorans SA1(T), a marine bacterium able to degrade a variety of polysaccharides.</title>
        <authorList>
            <person name="Lin S.Y."/>
            <person name="Shieh W.Y."/>
            <person name="Chen J.S."/>
            <person name="Tang S.L."/>
        </authorList>
    </citation>
    <scope>NUCLEOTIDE SEQUENCE [LARGE SCALE GENOMIC DNA]</scope>
    <source>
        <strain evidence="6">DSM 21679 / JCM 13881 / BCRC 17597 / SA1</strain>
    </source>
</reference>
<proteinExistence type="predicted"/>
<dbReference type="EMBL" id="CP003746">
    <property type="protein sequence ID" value="AFU98964.1"/>
    <property type="molecule type" value="Genomic_DNA"/>
</dbReference>
<evidence type="ECO:0000256" key="3">
    <source>
        <dbReference type="PROSITE-ProRule" id="PRU00339"/>
    </source>
</evidence>
<gene>
    <name evidence="5" type="ordered locus">M5M_08885</name>
</gene>
<dbReference type="SUPFAM" id="SSF48452">
    <property type="entry name" value="TPR-like"/>
    <property type="match status" value="4"/>
</dbReference>
<accession>K4KII6</accession>
<dbReference type="SMART" id="SM00028">
    <property type="entry name" value="TPR"/>
    <property type="match status" value="13"/>
</dbReference>
<dbReference type="HOGENOM" id="CLU_007251_0_1_6"/>
<evidence type="ECO:0000313" key="5">
    <source>
        <dbReference type="EMBL" id="AFU98964.1"/>
    </source>
</evidence>
<name>K4KII6_SIMAS</name>
<dbReference type="STRING" id="1117647.M5M_08885"/>
<dbReference type="eggNOG" id="COG4783">
    <property type="taxonomic scope" value="Bacteria"/>
</dbReference>
<evidence type="ECO:0000313" key="6">
    <source>
        <dbReference type="Proteomes" id="UP000000466"/>
    </source>
</evidence>
<keyword evidence="6" id="KW-1185">Reference proteome</keyword>
<feature type="repeat" description="TPR" evidence="3">
    <location>
        <begin position="486"/>
        <end position="519"/>
    </location>
</feature>
<organism evidence="5 6">
    <name type="scientific">Simiduia agarivorans (strain DSM 21679 / JCM 13881 / BCRC 17597 / SA1)</name>
    <dbReference type="NCBI Taxonomy" id="1117647"/>
    <lineage>
        <taxon>Bacteria</taxon>
        <taxon>Pseudomonadati</taxon>
        <taxon>Pseudomonadota</taxon>
        <taxon>Gammaproteobacteria</taxon>
        <taxon>Cellvibrionales</taxon>
        <taxon>Cellvibrionaceae</taxon>
        <taxon>Simiduia</taxon>
    </lineage>
</organism>
<dbReference type="eggNOG" id="COG0457">
    <property type="taxonomic scope" value="Bacteria"/>
</dbReference>
<keyword evidence="4" id="KW-0732">Signal</keyword>
<protein>
    <submittedName>
        <fullName evidence="5">Uncharacterized protein</fullName>
    </submittedName>
</protein>
<evidence type="ECO:0000256" key="1">
    <source>
        <dbReference type="ARBA" id="ARBA00022737"/>
    </source>
</evidence>
<feature type="chain" id="PRO_5003878330" evidence="4">
    <location>
        <begin position="24"/>
        <end position="879"/>
    </location>
</feature>
<keyword evidence="1" id="KW-0677">Repeat</keyword>
<sequence length="879" mass="97723">MINRLTFAALCIAVLFFGAVGCASDKESQQDKAERHLKSAQSYYRQGQYRAAMLEARNVIQQGERLVPAYELLANVYNQVGAFRQTQRIPEEVVAQSDFLAIALAEAYVASKKYRSAIEVLNTIVLSPDTEKGLRYFKVKGEALLYLNDYAGLEQHIKELGKVSGKETLSLRGYLEAAYQLAGNNPLAAKELLDGVIESHPDYFPALTLRGDIALYFNEREAAERYYTEALATLKSADVLTAERATVLGRLIETLTQLGRATEAYTYQKILSEANPEGISAQQRFAEALERFSSGDLEGASKILQELHDQFPEDQNAGTLLGVVSQKLGNFDRADELFGQYVDAETVTPEVIQAATIAKLSTQQPDAALSMLQRACELQPENAAIWATYGLALAELKSDPKDVVRALERSLALKPEQARLRIALAAAYNQSGKEQQARAQLSKAYDLAKTDLLVQQAYYRLLAAVGEVDLLEQLINEFMKSHPELPQGYFFSGWYLNSQGELKKAEAAFERALSMDDKKVASITYAALAEVHEKMGEPVKVTQDWENAMVAMPAALFAYERWVVSLYRRNIIDTAEARLASLKIPDEYWQPEYTLANLALRQKDYDKVLQLSEIVLEKRPGFERAHALAAEAYQQKAFQAYANGDLNLAKKHFLNAAAEMPRHMGYLANLVKLELDAGNAASAQSMLDQFNAGQGDQATRAYLQGKIFEHQKKLPDALMAYRTSWDHAPSDLAGQALFVMLRQANELTKAALFLDEWHSGLPDSAQPLVYKAMNAQAEKDESGAKAYYLKALEINKAQPVVLNNLAWIVQKDSIEEALKLARRAYDLAPSSPAIIDTLGWFMVEAGEVQEGVKLLEQASRLAPDNAEIATHLERARSRL</sequence>
<dbReference type="OrthoDB" id="9766710at2"/>
<dbReference type="PROSITE" id="PS51257">
    <property type="entry name" value="PROKAR_LIPOPROTEIN"/>
    <property type="match status" value="1"/>
</dbReference>
<evidence type="ECO:0000256" key="2">
    <source>
        <dbReference type="ARBA" id="ARBA00022803"/>
    </source>
</evidence>
<dbReference type="Proteomes" id="UP000000466">
    <property type="component" value="Chromosome"/>
</dbReference>
<dbReference type="Pfam" id="PF13181">
    <property type="entry name" value="TPR_8"/>
    <property type="match status" value="1"/>
</dbReference>
<dbReference type="PANTHER" id="PTHR45586:SF1">
    <property type="entry name" value="LIPOPOLYSACCHARIDE ASSEMBLY PROTEIN B"/>
    <property type="match status" value="1"/>
</dbReference>